<protein>
    <submittedName>
        <fullName evidence="1">Uncharacterized protein</fullName>
    </submittedName>
</protein>
<dbReference type="RefSeq" id="WP_188993777.1">
    <property type="nucleotide sequence ID" value="NZ_BMOU01000001.1"/>
</dbReference>
<dbReference type="AlphaFoldDB" id="A0A830GGN9"/>
<dbReference type="EMBL" id="BMOU01000001">
    <property type="protein sequence ID" value="GGN85610.1"/>
    <property type="molecule type" value="Genomic_DNA"/>
</dbReference>
<proteinExistence type="predicted"/>
<evidence type="ECO:0000313" key="1">
    <source>
        <dbReference type="EMBL" id="GGN85610.1"/>
    </source>
</evidence>
<reference evidence="1" key="1">
    <citation type="journal article" date="2014" name="Int. J. Syst. Evol. Microbiol.">
        <title>Complete genome sequence of Corynebacterium casei LMG S-19264T (=DSM 44701T), isolated from a smear-ripened cheese.</title>
        <authorList>
            <consortium name="US DOE Joint Genome Institute (JGI-PGF)"/>
            <person name="Walter F."/>
            <person name="Albersmeier A."/>
            <person name="Kalinowski J."/>
            <person name="Ruckert C."/>
        </authorList>
    </citation>
    <scope>NUCLEOTIDE SEQUENCE</scope>
    <source>
        <strain evidence="1">JCM 17820</strain>
    </source>
</reference>
<sequence length="279" mass="29894">MMCEKDRISIGRRKILKTSGASVAGLAGLSGSAFGQRGRRRTADSESDCNSCSDKIDLLAQDDRYSLIQARKSELKHATESEGAYLVRVDKETSEVMVQDVDRSVGPSEVTAQGGVRGRVRVQAHDKVVEKHYVDIQQTGNCPADHYDDHYSFVIAAKTDKELDELGDGTVEAVLCGAVASKIGTPIAGGFAAGICYLIGKLFLSHLVDYGGREFTIGGYDKNSRGWPGGPEIRTLSSTGYDTDRSDLSKVVDVPKAHLEAGENMTVGGPLMPPIPDLG</sequence>
<evidence type="ECO:0000313" key="2">
    <source>
        <dbReference type="Proteomes" id="UP000605784"/>
    </source>
</evidence>
<reference evidence="1" key="2">
    <citation type="submission" date="2020-09" db="EMBL/GenBank/DDBJ databases">
        <authorList>
            <person name="Sun Q."/>
            <person name="Ohkuma M."/>
        </authorList>
    </citation>
    <scope>NUCLEOTIDE SEQUENCE</scope>
    <source>
        <strain evidence="1">JCM 17820</strain>
    </source>
</reference>
<comment type="caution">
    <text evidence="1">The sequence shown here is derived from an EMBL/GenBank/DDBJ whole genome shotgun (WGS) entry which is preliminary data.</text>
</comment>
<dbReference type="Proteomes" id="UP000605784">
    <property type="component" value="Unassembled WGS sequence"/>
</dbReference>
<accession>A0A830GGN9</accession>
<organism evidence="1 2">
    <name type="scientific">Haloarcula pellucida</name>
    <dbReference type="NCBI Taxonomy" id="1427151"/>
    <lineage>
        <taxon>Archaea</taxon>
        <taxon>Methanobacteriati</taxon>
        <taxon>Methanobacteriota</taxon>
        <taxon>Stenosarchaea group</taxon>
        <taxon>Halobacteria</taxon>
        <taxon>Halobacteriales</taxon>
        <taxon>Haloarculaceae</taxon>
        <taxon>Haloarcula</taxon>
    </lineage>
</organism>
<keyword evidence="2" id="KW-1185">Reference proteome</keyword>
<gene>
    <name evidence="1" type="ORF">GCM10009030_02300</name>
</gene>
<name>A0A830GGN9_9EURY</name>